<sequence>MNKRFIFCILLCFGFQAAHADIRQKLANDPGSYRAFLDLGKTSCMEDLFKQTKLYRKIKANEDGLYRRHFNTLAALQLPITDIYRDTDMKKVFAAYQKQHIGALIGKYREREEYFNINRSPFLICGKLFTESEATKKLYRDFLYAPGYRLNLHPESVKRLEERVGRWHDNPQPLE</sequence>
<name>G4CRF0_9NEIS</name>
<dbReference type="Proteomes" id="UP000005336">
    <property type="component" value="Unassembled WGS sequence"/>
</dbReference>
<evidence type="ECO:0000256" key="1">
    <source>
        <dbReference type="SAM" id="SignalP"/>
    </source>
</evidence>
<feature type="signal peptide" evidence="1">
    <location>
        <begin position="1"/>
        <end position="20"/>
    </location>
</feature>
<feature type="chain" id="PRO_5003462336" evidence="1">
    <location>
        <begin position="21"/>
        <end position="175"/>
    </location>
</feature>
<gene>
    <name evidence="2" type="ORF">HMPREF9370_1660</name>
</gene>
<evidence type="ECO:0000313" key="3">
    <source>
        <dbReference type="Proteomes" id="UP000005336"/>
    </source>
</evidence>
<dbReference type="AlphaFoldDB" id="G4CRF0"/>
<protein>
    <submittedName>
        <fullName evidence="2">Uncharacterized protein</fullName>
    </submittedName>
</protein>
<accession>G4CRF0</accession>
<proteinExistence type="predicted"/>
<dbReference type="STRING" id="1030841.HMPREF9370_1660"/>
<dbReference type="HOGENOM" id="CLU_1530939_0_0_4"/>
<dbReference type="PATRIC" id="fig|1030841.3.peg.1650"/>
<comment type="caution">
    <text evidence="2">The sequence shown here is derived from an EMBL/GenBank/DDBJ whole genome shotgun (WGS) entry which is preliminary data.</text>
</comment>
<keyword evidence="3" id="KW-1185">Reference proteome</keyword>
<reference evidence="2 3" key="1">
    <citation type="submission" date="2011-06" db="EMBL/GenBank/DDBJ databases">
        <authorList>
            <person name="Muzny D."/>
            <person name="Qin X."/>
            <person name="Deng J."/>
            <person name="Jiang H."/>
            <person name="Liu Y."/>
            <person name="Qu J."/>
            <person name="Song X.-Z."/>
            <person name="Zhang L."/>
            <person name="Thornton R."/>
            <person name="Coyle M."/>
            <person name="Francisco L."/>
            <person name="Jackson L."/>
            <person name="Javaid M."/>
            <person name="Korchina V."/>
            <person name="Kovar C."/>
            <person name="Mata R."/>
            <person name="Mathew T."/>
            <person name="Ngo R."/>
            <person name="Nguyen L."/>
            <person name="Nguyen N."/>
            <person name="Okwuonu G."/>
            <person name="Ongeri F."/>
            <person name="Pham C."/>
            <person name="Simmons D."/>
            <person name="Wilczek-Boney K."/>
            <person name="Hale W."/>
            <person name="Jakkamsetti A."/>
            <person name="Pham P."/>
            <person name="Ruth R."/>
            <person name="San Lucas F."/>
            <person name="Warren J."/>
            <person name="Zhang J."/>
            <person name="Zhao Z."/>
            <person name="Zhou C."/>
            <person name="Zhu D."/>
            <person name="Lee S."/>
            <person name="Bess C."/>
            <person name="Blankenburg K."/>
            <person name="Forbes L."/>
            <person name="Fu Q."/>
            <person name="Gubbala S."/>
            <person name="Hirani K."/>
            <person name="Jayaseelan J.C."/>
            <person name="Lara F."/>
            <person name="Munidasa M."/>
            <person name="Palculict T."/>
            <person name="Patil S."/>
            <person name="Pu L.-L."/>
            <person name="Saada N."/>
            <person name="Tang L."/>
            <person name="Weissenberger G."/>
            <person name="Zhu Y."/>
            <person name="Hemphill L."/>
            <person name="Shang Y."/>
            <person name="Youmans B."/>
            <person name="Ayvaz T."/>
            <person name="Ross M."/>
            <person name="Santibanez J."/>
            <person name="Aqrawi P."/>
            <person name="Gross S."/>
            <person name="Joshi V."/>
            <person name="Fowler G."/>
            <person name="Nazareth L."/>
            <person name="Reid J."/>
            <person name="Worley K."/>
            <person name="Petrosino J."/>
            <person name="Highlander S."/>
            <person name="Gibbs R."/>
        </authorList>
    </citation>
    <scope>NUCLEOTIDE SEQUENCE [LARGE SCALE GENOMIC DNA]</scope>
    <source>
        <strain evidence="2 3">9715</strain>
    </source>
</reference>
<evidence type="ECO:0000313" key="2">
    <source>
        <dbReference type="EMBL" id="EGZ45370.1"/>
    </source>
</evidence>
<organism evidence="2 3">
    <name type="scientific">Neisseria wadsworthii 9715</name>
    <dbReference type="NCBI Taxonomy" id="1030841"/>
    <lineage>
        <taxon>Bacteria</taxon>
        <taxon>Pseudomonadati</taxon>
        <taxon>Pseudomonadota</taxon>
        <taxon>Betaproteobacteria</taxon>
        <taxon>Neisseriales</taxon>
        <taxon>Neisseriaceae</taxon>
        <taxon>Neisseria</taxon>
    </lineage>
</organism>
<dbReference type="EMBL" id="AGAZ01000060">
    <property type="protein sequence ID" value="EGZ45370.1"/>
    <property type="molecule type" value="Genomic_DNA"/>
</dbReference>
<keyword evidence="1" id="KW-0732">Signal</keyword>